<name>A0A9D2NUN2_9FIRM</name>
<dbReference type="EMBL" id="DWWK01000106">
    <property type="protein sequence ID" value="HJC38830.1"/>
    <property type="molecule type" value="Genomic_DNA"/>
</dbReference>
<reference evidence="2" key="1">
    <citation type="journal article" date="2021" name="PeerJ">
        <title>Extensive microbial diversity within the chicken gut microbiome revealed by metagenomics and culture.</title>
        <authorList>
            <person name="Gilroy R."/>
            <person name="Ravi A."/>
            <person name="Getino M."/>
            <person name="Pursley I."/>
            <person name="Horton D.L."/>
            <person name="Alikhan N.F."/>
            <person name="Baker D."/>
            <person name="Gharbi K."/>
            <person name="Hall N."/>
            <person name="Watson M."/>
            <person name="Adriaenssens E.M."/>
            <person name="Foster-Nyarko E."/>
            <person name="Jarju S."/>
            <person name="Secka A."/>
            <person name="Antonio M."/>
            <person name="Oren A."/>
            <person name="Chaudhuri R.R."/>
            <person name="La Ragione R."/>
            <person name="Hildebrand F."/>
            <person name="Pallen M.J."/>
        </authorList>
    </citation>
    <scope>NUCLEOTIDE SEQUENCE</scope>
    <source>
        <strain evidence="2">ChiGjej1B1-1692</strain>
    </source>
</reference>
<evidence type="ECO:0000313" key="3">
    <source>
        <dbReference type="Proteomes" id="UP000823894"/>
    </source>
</evidence>
<dbReference type="GO" id="GO:0016787">
    <property type="term" value="F:hydrolase activity"/>
    <property type="evidence" value="ECO:0007669"/>
    <property type="project" value="UniProtKB-KW"/>
</dbReference>
<evidence type="ECO:0000313" key="2">
    <source>
        <dbReference type="EMBL" id="HJC38830.1"/>
    </source>
</evidence>
<protein>
    <submittedName>
        <fullName evidence="2">Alpha/beta hydrolase</fullName>
    </submittedName>
</protein>
<feature type="domain" description="Alpha/beta hydrolase fold-5" evidence="1">
    <location>
        <begin position="4"/>
        <end position="67"/>
    </location>
</feature>
<comment type="caution">
    <text evidence="2">The sequence shown here is derived from an EMBL/GenBank/DDBJ whole genome shotgun (WGS) entry which is preliminary data.</text>
</comment>
<dbReference type="InterPro" id="IPR029059">
    <property type="entry name" value="AB_hydrolase_5"/>
</dbReference>
<accession>A0A9D2NUN2</accession>
<evidence type="ECO:0000259" key="1">
    <source>
        <dbReference type="Pfam" id="PF12695"/>
    </source>
</evidence>
<dbReference type="AlphaFoldDB" id="A0A9D2NUN2"/>
<keyword evidence="2" id="KW-0378">Hydrolase</keyword>
<dbReference type="Proteomes" id="UP000823894">
    <property type="component" value="Unassembled WGS sequence"/>
</dbReference>
<reference evidence="2" key="2">
    <citation type="submission" date="2021-04" db="EMBL/GenBank/DDBJ databases">
        <authorList>
            <person name="Gilroy R."/>
        </authorList>
    </citation>
    <scope>NUCLEOTIDE SEQUENCE</scope>
    <source>
        <strain evidence="2">ChiGjej1B1-1692</strain>
    </source>
</reference>
<organism evidence="2 3">
    <name type="scientific">Candidatus Mediterraneibacter faecigallinarum</name>
    <dbReference type="NCBI Taxonomy" id="2838669"/>
    <lineage>
        <taxon>Bacteria</taxon>
        <taxon>Bacillati</taxon>
        <taxon>Bacillota</taxon>
        <taxon>Clostridia</taxon>
        <taxon>Lachnospirales</taxon>
        <taxon>Lachnospiraceae</taxon>
        <taxon>Mediterraneibacter</taxon>
    </lineage>
</organism>
<sequence length="88" mass="9624">MITNMDVISLYGSEDGVLNREKYLDYRGNLPKSTEEIIIEGGNHAGFGSYGLQDGDGESLISGEDQVEITADALANFISRIGNRRIKN</sequence>
<gene>
    <name evidence="2" type="ORF">H9757_07185</name>
</gene>
<proteinExistence type="predicted"/>
<dbReference type="Pfam" id="PF12695">
    <property type="entry name" value="Abhydrolase_5"/>
    <property type="match status" value="1"/>
</dbReference>